<dbReference type="AlphaFoldDB" id="K0JS53"/>
<gene>
    <name evidence="1" type="ordered locus">BN6_02920</name>
</gene>
<proteinExistence type="predicted"/>
<evidence type="ECO:0000313" key="1">
    <source>
        <dbReference type="EMBL" id="CCH27624.1"/>
    </source>
</evidence>
<keyword evidence="2" id="KW-1185">Reference proteome</keyword>
<dbReference type="Proteomes" id="UP000006281">
    <property type="component" value="Chromosome"/>
</dbReference>
<dbReference type="STRING" id="1179773.BN6_02920"/>
<organism evidence="1 2">
    <name type="scientific">Saccharothrix espanaensis (strain ATCC 51144 / DSM 44229 / JCM 9112 / NBRC 15066 / NRRL 15764)</name>
    <dbReference type="NCBI Taxonomy" id="1179773"/>
    <lineage>
        <taxon>Bacteria</taxon>
        <taxon>Bacillati</taxon>
        <taxon>Actinomycetota</taxon>
        <taxon>Actinomycetes</taxon>
        <taxon>Pseudonocardiales</taxon>
        <taxon>Pseudonocardiaceae</taxon>
        <taxon>Saccharothrix</taxon>
    </lineage>
</organism>
<dbReference type="RefSeq" id="WP_015097738.1">
    <property type="nucleotide sequence ID" value="NC_019673.1"/>
</dbReference>
<evidence type="ECO:0008006" key="3">
    <source>
        <dbReference type="Google" id="ProtNLM"/>
    </source>
</evidence>
<dbReference type="Gene3D" id="3.10.450.50">
    <property type="match status" value="1"/>
</dbReference>
<dbReference type="BioCyc" id="SESP1179773:BN6_RS01430-MONOMER"/>
<dbReference type="OrthoDB" id="7375616at2"/>
<dbReference type="InterPro" id="IPR032710">
    <property type="entry name" value="NTF2-like_dom_sf"/>
</dbReference>
<dbReference type="HOGENOM" id="CLU_137417_0_1_11"/>
<reference evidence="1 2" key="1">
    <citation type="journal article" date="2012" name="BMC Genomics">
        <title>Complete genome sequence of Saccharothrix espanaensis DSM 44229T and comparison to the other completely sequenced Pseudonocardiaceae.</title>
        <authorList>
            <person name="Strobel T."/>
            <person name="Al-Dilaimi A."/>
            <person name="Blom J."/>
            <person name="Gessner A."/>
            <person name="Kalinowski J."/>
            <person name="Luzhetska M."/>
            <person name="Puhler A."/>
            <person name="Szczepanowski R."/>
            <person name="Bechthold A."/>
            <person name="Ruckert C."/>
        </authorList>
    </citation>
    <scope>NUCLEOTIDE SEQUENCE [LARGE SCALE GENOMIC DNA]</scope>
    <source>
        <strain evidence="2">ATCC 51144 / DSM 44229 / JCM 9112 / NBRC 15066 / NRRL 15764</strain>
    </source>
</reference>
<dbReference type="eggNOG" id="COG4319">
    <property type="taxonomic scope" value="Bacteria"/>
</dbReference>
<dbReference type="PATRIC" id="fig|1179773.3.peg.296"/>
<sequence length="101" mass="10864">MPATTPEELPALFAKLFNQSDPSSLYEPGARPPELTGHLTANATMHVTPRKVLTNGDIALLVVDWRLGDERGTAVDVARRGPDGWRYVIDNPSGTGPSRVG</sequence>
<dbReference type="KEGG" id="sesp:BN6_02920"/>
<dbReference type="EMBL" id="HE804045">
    <property type="protein sequence ID" value="CCH27624.1"/>
    <property type="molecule type" value="Genomic_DNA"/>
</dbReference>
<name>K0JS53_SACES</name>
<accession>K0JS53</accession>
<protein>
    <recommendedName>
        <fullName evidence="3">DUF4440 domain-containing protein</fullName>
    </recommendedName>
</protein>
<evidence type="ECO:0000313" key="2">
    <source>
        <dbReference type="Proteomes" id="UP000006281"/>
    </source>
</evidence>
<dbReference type="SUPFAM" id="SSF54427">
    <property type="entry name" value="NTF2-like"/>
    <property type="match status" value="1"/>
</dbReference>